<dbReference type="CDD" id="cd06782">
    <property type="entry name" value="cpPDZ_CPP-like"/>
    <property type="match status" value="1"/>
</dbReference>
<evidence type="ECO:0000256" key="3">
    <source>
        <dbReference type="ARBA" id="ARBA00022801"/>
    </source>
</evidence>
<proteinExistence type="inferred from homology"/>
<keyword evidence="4 5" id="KW-0720">Serine protease</keyword>
<dbReference type="PANTHER" id="PTHR32060">
    <property type="entry name" value="TAIL-SPECIFIC PROTEASE"/>
    <property type="match status" value="1"/>
</dbReference>
<organism evidence="7 8">
    <name type="scientific">Candidatus Kaiserbacteria bacterium RIFCSPHIGHO2_02_FULL_49_34</name>
    <dbReference type="NCBI Taxonomy" id="1798491"/>
    <lineage>
        <taxon>Bacteria</taxon>
        <taxon>Candidatus Kaiseribacteriota</taxon>
    </lineage>
</organism>
<dbReference type="NCBIfam" id="TIGR00225">
    <property type="entry name" value="prc"/>
    <property type="match status" value="1"/>
</dbReference>
<dbReference type="EMBL" id="MFLE01000019">
    <property type="protein sequence ID" value="OGG61322.1"/>
    <property type="molecule type" value="Genomic_DNA"/>
</dbReference>
<dbReference type="Gene3D" id="3.30.750.44">
    <property type="match status" value="1"/>
</dbReference>
<feature type="domain" description="PDZ" evidence="6">
    <location>
        <begin position="105"/>
        <end position="181"/>
    </location>
</feature>
<dbReference type="InterPro" id="IPR041489">
    <property type="entry name" value="PDZ_6"/>
</dbReference>
<gene>
    <name evidence="7" type="ORF">A3C87_04030</name>
</gene>
<dbReference type="GO" id="GO:0004175">
    <property type="term" value="F:endopeptidase activity"/>
    <property type="evidence" value="ECO:0007669"/>
    <property type="project" value="TreeGrafter"/>
</dbReference>
<accession>A0A1F6DJX5</accession>
<dbReference type="STRING" id="1798491.A3C87_04030"/>
<dbReference type="Pfam" id="PF22694">
    <property type="entry name" value="CtpB_N-like"/>
    <property type="match status" value="1"/>
</dbReference>
<evidence type="ECO:0000256" key="1">
    <source>
        <dbReference type="ARBA" id="ARBA00009179"/>
    </source>
</evidence>
<keyword evidence="2 5" id="KW-0645">Protease</keyword>
<dbReference type="Pfam" id="PF03572">
    <property type="entry name" value="Peptidase_S41"/>
    <property type="match status" value="1"/>
</dbReference>
<comment type="similarity">
    <text evidence="1 5">Belongs to the peptidase S41A family.</text>
</comment>
<reference evidence="7 8" key="1">
    <citation type="journal article" date="2016" name="Nat. Commun.">
        <title>Thousands of microbial genomes shed light on interconnected biogeochemical processes in an aquifer system.</title>
        <authorList>
            <person name="Anantharaman K."/>
            <person name="Brown C.T."/>
            <person name="Hug L.A."/>
            <person name="Sharon I."/>
            <person name="Castelle C.J."/>
            <person name="Probst A.J."/>
            <person name="Thomas B.C."/>
            <person name="Singh A."/>
            <person name="Wilkins M.J."/>
            <person name="Karaoz U."/>
            <person name="Brodie E.L."/>
            <person name="Williams K.H."/>
            <person name="Hubbard S.S."/>
            <person name="Banfield J.F."/>
        </authorList>
    </citation>
    <scope>NUCLEOTIDE SEQUENCE [LARGE SCALE GENOMIC DNA]</scope>
</reference>
<dbReference type="SUPFAM" id="SSF52096">
    <property type="entry name" value="ClpP/crotonase"/>
    <property type="match status" value="1"/>
</dbReference>
<dbReference type="AlphaFoldDB" id="A0A1F6DJX5"/>
<evidence type="ECO:0000259" key="6">
    <source>
        <dbReference type="PROSITE" id="PS50106"/>
    </source>
</evidence>
<name>A0A1F6DJX5_9BACT</name>
<dbReference type="InterPro" id="IPR029045">
    <property type="entry name" value="ClpP/crotonase-like_dom_sf"/>
</dbReference>
<keyword evidence="3 5" id="KW-0378">Hydrolase</keyword>
<dbReference type="Proteomes" id="UP000176511">
    <property type="component" value="Unassembled WGS sequence"/>
</dbReference>
<evidence type="ECO:0000256" key="2">
    <source>
        <dbReference type="ARBA" id="ARBA00022670"/>
    </source>
</evidence>
<evidence type="ECO:0000313" key="7">
    <source>
        <dbReference type="EMBL" id="OGG61322.1"/>
    </source>
</evidence>
<dbReference type="InterPro" id="IPR005151">
    <property type="entry name" value="Tail-specific_protease"/>
</dbReference>
<protein>
    <recommendedName>
        <fullName evidence="6">PDZ domain-containing protein</fullName>
    </recommendedName>
</protein>
<dbReference type="InterPro" id="IPR036034">
    <property type="entry name" value="PDZ_sf"/>
</dbReference>
<dbReference type="InterPro" id="IPR055210">
    <property type="entry name" value="CtpA/B_N"/>
</dbReference>
<evidence type="ECO:0000256" key="4">
    <source>
        <dbReference type="ARBA" id="ARBA00022825"/>
    </source>
</evidence>
<evidence type="ECO:0000256" key="5">
    <source>
        <dbReference type="RuleBase" id="RU004404"/>
    </source>
</evidence>
<dbReference type="InterPro" id="IPR001478">
    <property type="entry name" value="PDZ"/>
</dbReference>
<dbReference type="InterPro" id="IPR004447">
    <property type="entry name" value="Peptidase_S41A"/>
</dbReference>
<sequence length="411" mass="44274">MSTEHRKPRATLTARALIVLFAFAIFGAGAYTGSALGAKASIPTFTIGASSSPIEGAELSEFWRVWRLMDQKFVFASTTVERPTTQQRVEGAIAGMVATFGDDYSVYMPKAESEEFMQEMSGEFSGVGMEVGLRNGVITVISPIEGTPAKRAGMRAQDVILEIDGTSTENMSVDAAVQLIRGERGTDVVLSIYRKDAGEPFDVTITRDTIELPTVKTETRGDVFIVHLYTFNQVAYTKFVDAMREYAASGKTKMVLDLRSNPGGYMESAVSIASLFLKQGDIVLRERVGNEGQEVLHRASGRNLGEHIPKKMVVLIDGGSASASEILAGALQEHGLATLIGTQSFGKGTVQEVVDLPSKASLKVTIARWFTPEGNGIHHLGLTPTVIATTSTEAIIAEEDPQLDAALNYLQ</sequence>
<dbReference type="Gene3D" id="3.90.226.10">
    <property type="entry name" value="2-enoyl-CoA Hydratase, Chain A, domain 1"/>
    <property type="match status" value="1"/>
</dbReference>
<dbReference type="Gene3D" id="2.30.42.10">
    <property type="match status" value="1"/>
</dbReference>
<dbReference type="GO" id="GO:0008236">
    <property type="term" value="F:serine-type peptidase activity"/>
    <property type="evidence" value="ECO:0007669"/>
    <property type="project" value="UniProtKB-KW"/>
</dbReference>
<dbReference type="SMART" id="SM00228">
    <property type="entry name" value="PDZ"/>
    <property type="match status" value="1"/>
</dbReference>
<dbReference type="PANTHER" id="PTHR32060:SF30">
    <property type="entry name" value="CARBOXY-TERMINAL PROCESSING PROTEASE CTPA"/>
    <property type="match status" value="1"/>
</dbReference>
<dbReference type="GO" id="GO:0030288">
    <property type="term" value="C:outer membrane-bounded periplasmic space"/>
    <property type="evidence" value="ECO:0007669"/>
    <property type="project" value="TreeGrafter"/>
</dbReference>
<dbReference type="FunFam" id="2.30.42.10:FF:000063">
    <property type="entry name" value="Peptidase, S41 family"/>
    <property type="match status" value="1"/>
</dbReference>
<dbReference type="GO" id="GO:0007165">
    <property type="term" value="P:signal transduction"/>
    <property type="evidence" value="ECO:0007669"/>
    <property type="project" value="TreeGrafter"/>
</dbReference>
<evidence type="ECO:0000313" key="8">
    <source>
        <dbReference type="Proteomes" id="UP000176511"/>
    </source>
</evidence>
<dbReference type="CDD" id="cd07560">
    <property type="entry name" value="Peptidase_S41_CPP"/>
    <property type="match status" value="1"/>
</dbReference>
<dbReference type="GO" id="GO:0006508">
    <property type="term" value="P:proteolysis"/>
    <property type="evidence" value="ECO:0007669"/>
    <property type="project" value="UniProtKB-KW"/>
</dbReference>
<dbReference type="Pfam" id="PF17820">
    <property type="entry name" value="PDZ_6"/>
    <property type="match status" value="1"/>
</dbReference>
<comment type="caution">
    <text evidence="7">The sequence shown here is derived from an EMBL/GenBank/DDBJ whole genome shotgun (WGS) entry which is preliminary data.</text>
</comment>
<dbReference type="PROSITE" id="PS50106">
    <property type="entry name" value="PDZ"/>
    <property type="match status" value="1"/>
</dbReference>
<dbReference type="SUPFAM" id="SSF50156">
    <property type="entry name" value="PDZ domain-like"/>
    <property type="match status" value="1"/>
</dbReference>
<dbReference type="SMART" id="SM00245">
    <property type="entry name" value="TSPc"/>
    <property type="match status" value="1"/>
</dbReference>